<feature type="domain" description="Putative Flp pilus-assembly TadG-like N-terminal" evidence="2">
    <location>
        <begin position="22"/>
        <end position="68"/>
    </location>
</feature>
<reference evidence="4" key="1">
    <citation type="journal article" date="2019" name="Int. J. Syst. Evol. Microbiol.">
        <title>The Global Catalogue of Microorganisms (GCM) 10K type strain sequencing project: providing services to taxonomists for standard genome sequencing and annotation.</title>
        <authorList>
            <consortium name="The Broad Institute Genomics Platform"/>
            <consortium name="The Broad Institute Genome Sequencing Center for Infectious Disease"/>
            <person name="Wu L."/>
            <person name="Ma J."/>
        </authorList>
    </citation>
    <scope>NUCLEOTIDE SEQUENCE [LARGE SCALE GENOMIC DNA]</scope>
    <source>
        <strain evidence="4">CGMCC 1.15928</strain>
    </source>
</reference>
<evidence type="ECO:0000256" key="1">
    <source>
        <dbReference type="SAM" id="Phobius"/>
    </source>
</evidence>
<sequence length="579" mass="61461">MRAVSILQPVTRLRTFWRDLSGQVVILVSIFAPIAVVMAAFAVDVGATAEQKRKLQGLADLAAIAAASNIEKAELAVYKLLSDNGYRKSDAHRLRGRDGNPQRESLHQFKGDVSVELGRYFANPDLAFDARFEVGGEPVNAVRVSLTEAPARYFDFIGTNRERVSASGTASVSSEVAMSIGSRLARLEDGLLNAMLSGLTGSEVKLTVMDYNSLVNADVDLLKFSETLASDLDLEAVTYDDVLDSDVALTSVFSAMADVSEGSLSAKSVLQGLASNRAMANLSVSLSTLFDLGPVGRAELGSVEGDLDLVLEAVQMVTASAIAANGANQVDLDLGASVPGLADTRIALLVGERPQSMTWFSLTDDGQSMVSTAQLRLFIEASVTAGGALDGDLVRLPLYIEMASAEARIAEVICANDRPDVHRVDIEVDPSILTLRIADLPGGLEQMGRVQRFEPARLVNARLIEVSAVSRTSLSSPNSRTLRFHSRDFGGDPKTVQTREALRGAISSTIGTLDYDVDIAGLSLATPRAVTGLVGSTLQSAAGPVDSIVDSLTEMLGIGVGEADVWVHHARCNRSVLVQ</sequence>
<keyword evidence="1" id="KW-0472">Membrane</keyword>
<accession>A0ABQ1JTE7</accession>
<keyword evidence="1" id="KW-1133">Transmembrane helix</keyword>
<keyword evidence="4" id="KW-1185">Reference proteome</keyword>
<protein>
    <recommendedName>
        <fullName evidence="2">Putative Flp pilus-assembly TadG-like N-terminal domain-containing protein</fullName>
    </recommendedName>
</protein>
<dbReference type="Pfam" id="PF13400">
    <property type="entry name" value="Tad"/>
    <property type="match status" value="1"/>
</dbReference>
<dbReference type="EMBL" id="BMKF01000002">
    <property type="protein sequence ID" value="GGB74307.1"/>
    <property type="molecule type" value="Genomic_DNA"/>
</dbReference>
<gene>
    <name evidence="3" type="ORF">GCM10011503_23780</name>
</gene>
<keyword evidence="1" id="KW-0812">Transmembrane</keyword>
<dbReference type="InterPro" id="IPR028087">
    <property type="entry name" value="Tad_N"/>
</dbReference>
<comment type="caution">
    <text evidence="3">The sequence shown here is derived from an EMBL/GenBank/DDBJ whole genome shotgun (WGS) entry which is preliminary data.</text>
</comment>
<name>A0ABQ1JTE7_9PROT</name>
<evidence type="ECO:0000313" key="3">
    <source>
        <dbReference type="EMBL" id="GGB74307.1"/>
    </source>
</evidence>
<dbReference type="Proteomes" id="UP000628854">
    <property type="component" value="Unassembled WGS sequence"/>
</dbReference>
<organism evidence="3 4">
    <name type="scientific">Henriciella pelagia</name>
    <dbReference type="NCBI Taxonomy" id="1977912"/>
    <lineage>
        <taxon>Bacteria</taxon>
        <taxon>Pseudomonadati</taxon>
        <taxon>Pseudomonadota</taxon>
        <taxon>Alphaproteobacteria</taxon>
        <taxon>Hyphomonadales</taxon>
        <taxon>Hyphomonadaceae</taxon>
        <taxon>Henriciella</taxon>
    </lineage>
</organism>
<feature type="transmembrane region" description="Helical" evidence="1">
    <location>
        <begin position="20"/>
        <end position="43"/>
    </location>
</feature>
<dbReference type="RefSeq" id="WP_084391908.1">
    <property type="nucleotide sequence ID" value="NZ_BMKF01000002.1"/>
</dbReference>
<evidence type="ECO:0000259" key="2">
    <source>
        <dbReference type="Pfam" id="PF13400"/>
    </source>
</evidence>
<proteinExistence type="predicted"/>
<evidence type="ECO:0000313" key="4">
    <source>
        <dbReference type="Proteomes" id="UP000628854"/>
    </source>
</evidence>